<evidence type="ECO:0000313" key="2">
    <source>
        <dbReference type="Proteomes" id="UP000094056"/>
    </source>
</evidence>
<organism evidence="1 2">
    <name type="scientific">Candidatus Scalindua rubra</name>
    <dbReference type="NCBI Taxonomy" id="1872076"/>
    <lineage>
        <taxon>Bacteria</taxon>
        <taxon>Pseudomonadati</taxon>
        <taxon>Planctomycetota</taxon>
        <taxon>Candidatus Brocadiia</taxon>
        <taxon>Candidatus Brocadiales</taxon>
        <taxon>Candidatus Scalinduaceae</taxon>
        <taxon>Candidatus Scalindua</taxon>
    </lineage>
</organism>
<dbReference type="Proteomes" id="UP000094056">
    <property type="component" value="Unassembled WGS sequence"/>
</dbReference>
<name>A0A1E3XAY4_9BACT</name>
<comment type="caution">
    <text evidence="1">The sequence shown here is derived from an EMBL/GenBank/DDBJ whole genome shotgun (WGS) entry which is preliminary data.</text>
</comment>
<accession>A0A1E3XAY4</accession>
<sequence>MAEIFFKWQKSVLMEIFFKGPRPLTELLFVTTLGFYQV</sequence>
<proteinExistence type="predicted"/>
<evidence type="ECO:0000313" key="1">
    <source>
        <dbReference type="EMBL" id="ODS32782.1"/>
    </source>
</evidence>
<protein>
    <submittedName>
        <fullName evidence="1">Uncharacterized protein</fullName>
    </submittedName>
</protein>
<reference evidence="1 2" key="1">
    <citation type="submission" date="2016-07" db="EMBL/GenBank/DDBJ databases">
        <title>Draft genome of Scalindua rubra, obtained from a brine-seawater interface in the Red Sea, sheds light on salt adaptation in anammox bacteria.</title>
        <authorList>
            <person name="Speth D.R."/>
            <person name="Lagkouvardos I."/>
            <person name="Wang Y."/>
            <person name="Qian P.-Y."/>
            <person name="Dutilh B.E."/>
            <person name="Jetten M.S."/>
        </authorList>
    </citation>
    <scope>NUCLEOTIDE SEQUENCE [LARGE SCALE GENOMIC DNA]</scope>
    <source>
        <strain evidence="1">BSI-1</strain>
    </source>
</reference>
<gene>
    <name evidence="1" type="ORF">SCARUB_02102</name>
</gene>
<dbReference type="AlphaFoldDB" id="A0A1E3XAY4"/>
<dbReference type="EMBL" id="MAYW01000049">
    <property type="protein sequence ID" value="ODS32782.1"/>
    <property type="molecule type" value="Genomic_DNA"/>
</dbReference>